<evidence type="ECO:0000256" key="6">
    <source>
        <dbReference type="ARBA" id="ARBA00022989"/>
    </source>
</evidence>
<accession>A0A0M0J7X1</accession>
<keyword evidence="4 10" id="KW-0812">Transmembrane</keyword>
<dbReference type="GO" id="GO:0034625">
    <property type="term" value="P:fatty acid elongation, monounsaturated fatty acid"/>
    <property type="evidence" value="ECO:0007669"/>
    <property type="project" value="TreeGrafter"/>
</dbReference>
<dbReference type="AlphaFoldDB" id="A0A0M0J7X1"/>
<evidence type="ECO:0000256" key="1">
    <source>
        <dbReference type="ARBA" id="ARBA00004141"/>
    </source>
</evidence>
<feature type="transmembrane region" description="Helical" evidence="10">
    <location>
        <begin position="14"/>
        <end position="33"/>
    </location>
</feature>
<evidence type="ECO:0000256" key="3">
    <source>
        <dbReference type="ARBA" id="ARBA00022679"/>
    </source>
</evidence>
<keyword evidence="6 10" id="KW-1133">Transmembrane helix</keyword>
<evidence type="ECO:0000313" key="12">
    <source>
        <dbReference type="Proteomes" id="UP000037460"/>
    </source>
</evidence>
<feature type="transmembrane region" description="Helical" evidence="10">
    <location>
        <begin position="54"/>
        <end position="78"/>
    </location>
</feature>
<comment type="catalytic activity">
    <reaction evidence="10">
        <text>an acyl-CoA + malonyl-CoA + H(+) = a 3-oxoacyl-CoA + CO2 + CoA</text>
        <dbReference type="Rhea" id="RHEA:50252"/>
        <dbReference type="ChEBI" id="CHEBI:15378"/>
        <dbReference type="ChEBI" id="CHEBI:16526"/>
        <dbReference type="ChEBI" id="CHEBI:57287"/>
        <dbReference type="ChEBI" id="CHEBI:57384"/>
        <dbReference type="ChEBI" id="CHEBI:58342"/>
        <dbReference type="ChEBI" id="CHEBI:90726"/>
    </reaction>
    <physiologicalReaction direction="left-to-right" evidence="10">
        <dbReference type="Rhea" id="RHEA:50253"/>
    </physiologicalReaction>
</comment>
<comment type="subcellular location">
    <subcellularLocation>
        <location evidence="1">Membrane</location>
        <topology evidence="1">Multi-pass membrane protein</topology>
    </subcellularLocation>
</comment>
<dbReference type="EC" id="2.3.1.-" evidence="10"/>
<evidence type="ECO:0000313" key="11">
    <source>
        <dbReference type="EMBL" id="KOO22560.1"/>
    </source>
</evidence>
<dbReference type="GO" id="GO:0005789">
    <property type="term" value="C:endoplasmic reticulum membrane"/>
    <property type="evidence" value="ECO:0007669"/>
    <property type="project" value="TreeGrafter"/>
</dbReference>
<evidence type="ECO:0000256" key="8">
    <source>
        <dbReference type="ARBA" id="ARBA00023136"/>
    </source>
</evidence>
<keyword evidence="9 10" id="KW-0275">Fatty acid biosynthesis</keyword>
<dbReference type="PANTHER" id="PTHR11157">
    <property type="entry name" value="FATTY ACID ACYL TRANSFERASE-RELATED"/>
    <property type="match status" value="1"/>
</dbReference>
<keyword evidence="12" id="KW-1185">Reference proteome</keyword>
<dbReference type="Pfam" id="PF01151">
    <property type="entry name" value="ELO"/>
    <property type="match status" value="1"/>
</dbReference>
<keyword evidence="8 10" id="KW-0472">Membrane</keyword>
<dbReference type="PANTHER" id="PTHR11157:SF169">
    <property type="entry name" value="ELONGATION OF FATTY ACIDS PROTEIN"/>
    <property type="match status" value="1"/>
</dbReference>
<protein>
    <recommendedName>
        <fullName evidence="10">Elongation of fatty acids protein</fullName>
        <ecNumber evidence="10">2.3.1.-</ecNumber>
    </recommendedName>
</protein>
<sequence>MATAASLWPLEPNVLAAITNPEIIIGTMGYLFLKPILRNSGLVDKRKGAYKTSMILYNVLMAVFSLACFIATTVALGWDRGYGKPLLDWAGDTPSELYTNSCPSPVYNSKLFTYAAWAFYYSKYVEYLDTAWLVLKGKEVSFLQTFHHFGAPWDVYLGIKFANEGLWIFVFLNAFIHTVMYTYYAITAAGVPYPAKPLITLMQICQFLAGFTVVYPYKNIPCFRANQGMMISWIFNYAYVGGVLALFMHFFYMDNFGGKKKDSGGKGKEAVKAKGQ</sequence>
<proteinExistence type="inferred from homology"/>
<evidence type="ECO:0000256" key="10">
    <source>
        <dbReference type="RuleBase" id="RU361115"/>
    </source>
</evidence>
<evidence type="ECO:0000256" key="2">
    <source>
        <dbReference type="ARBA" id="ARBA00022516"/>
    </source>
</evidence>
<reference evidence="12" key="1">
    <citation type="journal article" date="2015" name="PLoS Genet.">
        <title>Genome Sequence and Transcriptome Analyses of Chrysochromulina tobin: Metabolic Tools for Enhanced Algal Fitness in the Prominent Order Prymnesiales (Haptophyceae).</title>
        <authorList>
            <person name="Hovde B.T."/>
            <person name="Deodato C.R."/>
            <person name="Hunsperger H.M."/>
            <person name="Ryken S.A."/>
            <person name="Yost W."/>
            <person name="Jha R.K."/>
            <person name="Patterson J."/>
            <person name="Monnat R.J. Jr."/>
            <person name="Barlow S.B."/>
            <person name="Starkenburg S.R."/>
            <person name="Cattolico R.A."/>
        </authorList>
    </citation>
    <scope>NUCLEOTIDE SEQUENCE</scope>
    <source>
        <strain evidence="12">CCMP291</strain>
    </source>
</reference>
<dbReference type="GO" id="GO:0042761">
    <property type="term" value="P:very long-chain fatty acid biosynthetic process"/>
    <property type="evidence" value="ECO:0007669"/>
    <property type="project" value="TreeGrafter"/>
</dbReference>
<comment type="similarity">
    <text evidence="10">Belongs to the ELO family.</text>
</comment>
<organism evidence="11 12">
    <name type="scientific">Chrysochromulina tobinii</name>
    <dbReference type="NCBI Taxonomy" id="1460289"/>
    <lineage>
        <taxon>Eukaryota</taxon>
        <taxon>Haptista</taxon>
        <taxon>Haptophyta</taxon>
        <taxon>Prymnesiophyceae</taxon>
        <taxon>Prymnesiales</taxon>
        <taxon>Chrysochromulinaceae</taxon>
        <taxon>Chrysochromulina</taxon>
    </lineage>
</organism>
<dbReference type="GO" id="GO:0034626">
    <property type="term" value="P:fatty acid elongation, polyunsaturated fatty acid"/>
    <property type="evidence" value="ECO:0007669"/>
    <property type="project" value="TreeGrafter"/>
</dbReference>
<dbReference type="GO" id="GO:0009922">
    <property type="term" value="F:fatty acid elongase activity"/>
    <property type="evidence" value="ECO:0007669"/>
    <property type="project" value="InterPro"/>
</dbReference>
<evidence type="ECO:0000256" key="9">
    <source>
        <dbReference type="ARBA" id="ARBA00023160"/>
    </source>
</evidence>
<dbReference type="GO" id="GO:0030148">
    <property type="term" value="P:sphingolipid biosynthetic process"/>
    <property type="evidence" value="ECO:0007669"/>
    <property type="project" value="TreeGrafter"/>
</dbReference>
<dbReference type="OrthoDB" id="10259681at2759"/>
<dbReference type="GO" id="GO:0019367">
    <property type="term" value="P:fatty acid elongation, saturated fatty acid"/>
    <property type="evidence" value="ECO:0007669"/>
    <property type="project" value="TreeGrafter"/>
</dbReference>
<dbReference type="InterPro" id="IPR002076">
    <property type="entry name" value="ELO_fam"/>
</dbReference>
<keyword evidence="7 10" id="KW-0443">Lipid metabolism</keyword>
<feature type="transmembrane region" description="Helical" evidence="10">
    <location>
        <begin position="166"/>
        <end position="186"/>
    </location>
</feature>
<dbReference type="EMBL" id="JWZX01003269">
    <property type="protein sequence ID" value="KOO22560.1"/>
    <property type="molecule type" value="Genomic_DNA"/>
</dbReference>
<evidence type="ECO:0000256" key="4">
    <source>
        <dbReference type="ARBA" id="ARBA00022692"/>
    </source>
</evidence>
<feature type="transmembrane region" description="Helical" evidence="10">
    <location>
        <begin position="198"/>
        <end position="217"/>
    </location>
</feature>
<evidence type="ECO:0000256" key="5">
    <source>
        <dbReference type="ARBA" id="ARBA00022832"/>
    </source>
</evidence>
<keyword evidence="3 10" id="KW-0808">Transferase</keyword>
<gene>
    <name evidence="11" type="ORF">Ctob_000058</name>
</gene>
<dbReference type="Proteomes" id="UP000037460">
    <property type="component" value="Unassembled WGS sequence"/>
</dbReference>
<evidence type="ECO:0000256" key="7">
    <source>
        <dbReference type="ARBA" id="ARBA00023098"/>
    </source>
</evidence>
<keyword evidence="5 10" id="KW-0276">Fatty acid metabolism</keyword>
<keyword evidence="2 10" id="KW-0444">Lipid biosynthesis</keyword>
<comment type="caution">
    <text evidence="11">The sequence shown here is derived from an EMBL/GenBank/DDBJ whole genome shotgun (WGS) entry which is preliminary data.</text>
</comment>
<name>A0A0M0J7X1_9EUKA</name>
<feature type="transmembrane region" description="Helical" evidence="10">
    <location>
        <begin position="229"/>
        <end position="252"/>
    </location>
</feature>